<dbReference type="GO" id="GO:0001786">
    <property type="term" value="F:phosphatidylserine binding"/>
    <property type="evidence" value="ECO:0007669"/>
    <property type="project" value="TreeGrafter"/>
</dbReference>
<dbReference type="Gene3D" id="1.10.220.10">
    <property type="entry name" value="Annexin"/>
    <property type="match status" value="1"/>
</dbReference>
<dbReference type="PANTHER" id="PTHR10502:SF204">
    <property type="entry name" value="ANNEXIN"/>
    <property type="match status" value="1"/>
</dbReference>
<dbReference type="PROSITE" id="PS51897">
    <property type="entry name" value="ANNEXIN_2"/>
    <property type="match status" value="1"/>
</dbReference>
<dbReference type="GO" id="GO:0005737">
    <property type="term" value="C:cytoplasm"/>
    <property type="evidence" value="ECO:0007669"/>
    <property type="project" value="TreeGrafter"/>
</dbReference>
<dbReference type="SUPFAM" id="SSF47874">
    <property type="entry name" value="Annexin"/>
    <property type="match status" value="1"/>
</dbReference>
<protein>
    <recommendedName>
        <fullName evidence="5">Annexin</fullName>
    </recommendedName>
</protein>
<comment type="caution">
    <text evidence="3">The sequence shown here is derived from an EMBL/GenBank/DDBJ whole genome shotgun (WGS) entry which is preliminary data.</text>
</comment>
<dbReference type="GO" id="GO:0005509">
    <property type="term" value="F:calcium ion binding"/>
    <property type="evidence" value="ECO:0007669"/>
    <property type="project" value="InterPro"/>
</dbReference>
<dbReference type="GO" id="GO:0005544">
    <property type="term" value="F:calcium-dependent phospholipid binding"/>
    <property type="evidence" value="ECO:0007669"/>
    <property type="project" value="InterPro"/>
</dbReference>
<dbReference type="Proteomes" id="UP001141552">
    <property type="component" value="Unassembled WGS sequence"/>
</dbReference>
<reference evidence="3" key="2">
    <citation type="journal article" date="2023" name="Plants (Basel)">
        <title>Annotation of the Turnera subulata (Passifloraceae) Draft Genome Reveals the S-Locus Evolved after the Divergence of Turneroideae from Passifloroideae in a Stepwise Manner.</title>
        <authorList>
            <person name="Henning P.M."/>
            <person name="Roalson E.H."/>
            <person name="Mir W."/>
            <person name="McCubbin A.G."/>
            <person name="Shore J.S."/>
        </authorList>
    </citation>
    <scope>NUCLEOTIDE SEQUENCE</scope>
    <source>
        <strain evidence="3">F60SS</strain>
    </source>
</reference>
<evidence type="ECO:0008006" key="5">
    <source>
        <dbReference type="Google" id="ProtNLM"/>
    </source>
</evidence>
<evidence type="ECO:0000313" key="4">
    <source>
        <dbReference type="Proteomes" id="UP001141552"/>
    </source>
</evidence>
<gene>
    <name evidence="3" type="ORF">Tsubulata_001393</name>
</gene>
<name>A0A9Q0FLI0_9ROSI</name>
<proteinExistence type="predicted"/>
<dbReference type="GO" id="GO:0009414">
    <property type="term" value="P:response to water deprivation"/>
    <property type="evidence" value="ECO:0007669"/>
    <property type="project" value="TreeGrafter"/>
</dbReference>
<dbReference type="GO" id="GO:0009408">
    <property type="term" value="P:response to heat"/>
    <property type="evidence" value="ECO:0007669"/>
    <property type="project" value="TreeGrafter"/>
</dbReference>
<evidence type="ECO:0000256" key="2">
    <source>
        <dbReference type="ARBA" id="ARBA00023216"/>
    </source>
</evidence>
<dbReference type="GO" id="GO:0009409">
    <property type="term" value="P:response to cold"/>
    <property type="evidence" value="ECO:0007669"/>
    <property type="project" value="TreeGrafter"/>
</dbReference>
<sequence>MQDWQIRKPTFFMMQSRTRKFNHEELIRILTTRSKLQLLATFNRYRDDHGTSLLEALSGEHGDDFKKVLQTAVRCIHDHKKYLEEVGIDT</sequence>
<dbReference type="AlphaFoldDB" id="A0A9Q0FLI0"/>
<dbReference type="InterPro" id="IPR037104">
    <property type="entry name" value="Annexin_sf"/>
</dbReference>
<organism evidence="3 4">
    <name type="scientific">Turnera subulata</name>
    <dbReference type="NCBI Taxonomy" id="218843"/>
    <lineage>
        <taxon>Eukaryota</taxon>
        <taxon>Viridiplantae</taxon>
        <taxon>Streptophyta</taxon>
        <taxon>Embryophyta</taxon>
        <taxon>Tracheophyta</taxon>
        <taxon>Spermatophyta</taxon>
        <taxon>Magnoliopsida</taxon>
        <taxon>eudicotyledons</taxon>
        <taxon>Gunneridae</taxon>
        <taxon>Pentapetalae</taxon>
        <taxon>rosids</taxon>
        <taxon>fabids</taxon>
        <taxon>Malpighiales</taxon>
        <taxon>Passifloraceae</taxon>
        <taxon>Turnera</taxon>
    </lineage>
</organism>
<dbReference type="GO" id="GO:0009651">
    <property type="term" value="P:response to salt stress"/>
    <property type="evidence" value="ECO:0007669"/>
    <property type="project" value="TreeGrafter"/>
</dbReference>
<dbReference type="PANTHER" id="PTHR10502">
    <property type="entry name" value="ANNEXIN"/>
    <property type="match status" value="1"/>
</dbReference>
<reference evidence="3" key="1">
    <citation type="submission" date="2022-02" db="EMBL/GenBank/DDBJ databases">
        <authorList>
            <person name="Henning P.M."/>
            <person name="McCubbin A.G."/>
            <person name="Shore J.S."/>
        </authorList>
    </citation>
    <scope>NUCLEOTIDE SEQUENCE</scope>
    <source>
        <strain evidence="3">F60SS</strain>
        <tissue evidence="3">Leaves</tissue>
    </source>
</reference>
<evidence type="ECO:0000256" key="1">
    <source>
        <dbReference type="ARBA" id="ARBA00022737"/>
    </source>
</evidence>
<keyword evidence="4" id="KW-1185">Reference proteome</keyword>
<keyword evidence="1" id="KW-0677">Repeat</keyword>
<dbReference type="Pfam" id="PF00191">
    <property type="entry name" value="Annexin"/>
    <property type="match status" value="1"/>
</dbReference>
<dbReference type="InterPro" id="IPR018502">
    <property type="entry name" value="Annexin_repeat"/>
</dbReference>
<keyword evidence="2" id="KW-0041">Annexin</keyword>
<dbReference type="SMART" id="SM00335">
    <property type="entry name" value="ANX"/>
    <property type="match status" value="1"/>
</dbReference>
<dbReference type="GO" id="GO:0005886">
    <property type="term" value="C:plasma membrane"/>
    <property type="evidence" value="ECO:0007669"/>
    <property type="project" value="TreeGrafter"/>
</dbReference>
<evidence type="ECO:0000313" key="3">
    <source>
        <dbReference type="EMBL" id="KAJ4832642.1"/>
    </source>
</evidence>
<dbReference type="OrthoDB" id="37886at2759"/>
<accession>A0A9Q0FLI0</accession>
<dbReference type="EMBL" id="JAKUCV010005112">
    <property type="protein sequence ID" value="KAJ4832642.1"/>
    <property type="molecule type" value="Genomic_DNA"/>
</dbReference>